<dbReference type="GO" id="GO:0046872">
    <property type="term" value="F:metal ion binding"/>
    <property type="evidence" value="ECO:0007669"/>
    <property type="project" value="UniProtKB-KW"/>
</dbReference>
<reference evidence="6" key="1">
    <citation type="journal article" date="2015" name="PeerJ">
        <title>First genomic representation of candidate bacterial phylum KSB3 points to enhanced environmental sensing as a trigger of wastewater bulking.</title>
        <authorList>
            <person name="Sekiguchi Y."/>
            <person name="Ohashi A."/>
            <person name="Parks D.H."/>
            <person name="Yamauchi T."/>
            <person name="Tyson G.W."/>
            <person name="Hugenholtz P."/>
        </authorList>
    </citation>
    <scope>NUCLEOTIDE SEQUENCE [LARGE SCALE GENOMIC DNA]</scope>
</reference>
<evidence type="ECO:0000256" key="1">
    <source>
        <dbReference type="ARBA" id="ARBA00022723"/>
    </source>
</evidence>
<dbReference type="AlphaFoldDB" id="A0A081C8G1"/>
<dbReference type="STRING" id="1499967.U27_00764"/>
<dbReference type="GO" id="GO:0051536">
    <property type="term" value="F:iron-sulfur cluster binding"/>
    <property type="evidence" value="ECO:0007669"/>
    <property type="project" value="UniProtKB-KW"/>
</dbReference>
<keyword evidence="3" id="KW-0408">Iron</keyword>
<dbReference type="InterPro" id="IPR003813">
    <property type="entry name" value="MvhD/FlpD"/>
</dbReference>
<sequence>MMKEQKKIVVFCCENSAYKAAQAVQDSTLLEAIDIVRLPCSGKIEIGLVLKCFEQDVPGVLILACPIDNCQYLTGNKRARKRVEMIKQALRNAGYDQNRVKLDFLSSVDTHKFINSVKEMLTAKD</sequence>
<evidence type="ECO:0000256" key="4">
    <source>
        <dbReference type="ARBA" id="ARBA00023014"/>
    </source>
</evidence>
<evidence type="ECO:0000256" key="3">
    <source>
        <dbReference type="ARBA" id="ARBA00023004"/>
    </source>
</evidence>
<gene>
    <name evidence="6" type="ORF">U27_00764</name>
</gene>
<evidence type="ECO:0000256" key="2">
    <source>
        <dbReference type="ARBA" id="ARBA00023002"/>
    </source>
</evidence>
<feature type="domain" description="F420-non-reducing hydrogenase iron-sulfur subunit D" evidence="5">
    <location>
        <begin position="8"/>
        <end position="121"/>
    </location>
</feature>
<dbReference type="GO" id="GO:0016491">
    <property type="term" value="F:oxidoreductase activity"/>
    <property type="evidence" value="ECO:0007669"/>
    <property type="project" value="UniProtKB-KW"/>
</dbReference>
<dbReference type="Proteomes" id="UP000030661">
    <property type="component" value="Unassembled WGS sequence"/>
</dbReference>
<evidence type="ECO:0000259" key="5">
    <source>
        <dbReference type="Pfam" id="PF02662"/>
    </source>
</evidence>
<protein>
    <submittedName>
        <fullName evidence="6">Methyl-viologen-reducing hydrogenase delta subunit</fullName>
    </submittedName>
</protein>
<keyword evidence="1" id="KW-0479">Metal-binding</keyword>
<keyword evidence="7" id="KW-1185">Reference proteome</keyword>
<dbReference type="eggNOG" id="COG1908">
    <property type="taxonomic scope" value="Bacteria"/>
</dbReference>
<dbReference type="Pfam" id="PF02662">
    <property type="entry name" value="FlpD"/>
    <property type="match status" value="1"/>
</dbReference>
<dbReference type="HOGENOM" id="CLU_095272_2_0_0"/>
<evidence type="ECO:0000313" key="7">
    <source>
        <dbReference type="Proteomes" id="UP000030661"/>
    </source>
</evidence>
<keyword evidence="4" id="KW-0411">Iron-sulfur</keyword>
<keyword evidence="2" id="KW-0560">Oxidoreductase</keyword>
<organism evidence="6">
    <name type="scientific">Vecturithrix granuli</name>
    <dbReference type="NCBI Taxonomy" id="1499967"/>
    <lineage>
        <taxon>Bacteria</taxon>
        <taxon>Candidatus Moduliflexota</taxon>
        <taxon>Candidatus Vecturitrichia</taxon>
        <taxon>Candidatus Vecturitrichales</taxon>
        <taxon>Candidatus Vecturitrichaceae</taxon>
        <taxon>Candidatus Vecturithrix</taxon>
    </lineage>
</organism>
<accession>A0A081C8G1</accession>
<evidence type="ECO:0000313" key="6">
    <source>
        <dbReference type="EMBL" id="GAK60866.1"/>
    </source>
</evidence>
<dbReference type="EMBL" id="DF820475">
    <property type="protein sequence ID" value="GAK60866.1"/>
    <property type="molecule type" value="Genomic_DNA"/>
</dbReference>
<proteinExistence type="predicted"/>
<name>A0A081C8G1_VECG1</name>